<dbReference type="InterPro" id="IPR004911">
    <property type="entry name" value="Interferon-induced_GILT"/>
</dbReference>
<comment type="caution">
    <text evidence="3">The sequence shown here is derived from an EMBL/GenBank/DDBJ whole genome shotgun (WGS) entry which is preliminary data.</text>
</comment>
<proteinExistence type="inferred from homology"/>
<evidence type="ECO:0000313" key="4">
    <source>
        <dbReference type="Proteomes" id="UP001205105"/>
    </source>
</evidence>
<dbReference type="Proteomes" id="UP001205105">
    <property type="component" value="Unassembled WGS sequence"/>
</dbReference>
<sequence>MDVAWGNVKNSTDNTTGEVTYKCQHDPEECFFKDIINCAQALYPEQAKRFPFVACLAEELNHTAAEELNHIAAGEREQN</sequence>
<keyword evidence="4" id="KW-1185">Reference proteome</keyword>
<comment type="similarity">
    <text evidence="1">Belongs to the GILT family.</text>
</comment>
<protein>
    <submittedName>
        <fullName evidence="3">Uncharacterized protein</fullName>
    </submittedName>
</protein>
<dbReference type="EMBL" id="JADXDR010000015">
    <property type="protein sequence ID" value="KAI7845582.1"/>
    <property type="molecule type" value="Genomic_DNA"/>
</dbReference>
<organism evidence="3 4">
    <name type="scientific">Chlorella ohadii</name>
    <dbReference type="NCBI Taxonomy" id="2649997"/>
    <lineage>
        <taxon>Eukaryota</taxon>
        <taxon>Viridiplantae</taxon>
        <taxon>Chlorophyta</taxon>
        <taxon>core chlorophytes</taxon>
        <taxon>Trebouxiophyceae</taxon>
        <taxon>Chlorellales</taxon>
        <taxon>Chlorellaceae</taxon>
        <taxon>Chlorella clade</taxon>
        <taxon>Chlorella</taxon>
    </lineage>
</organism>
<evidence type="ECO:0000313" key="3">
    <source>
        <dbReference type="EMBL" id="KAI7845582.1"/>
    </source>
</evidence>
<evidence type="ECO:0000256" key="2">
    <source>
        <dbReference type="ARBA" id="ARBA00023180"/>
    </source>
</evidence>
<dbReference type="GO" id="GO:0016671">
    <property type="term" value="F:oxidoreductase activity, acting on a sulfur group of donors, disulfide as acceptor"/>
    <property type="evidence" value="ECO:0007669"/>
    <property type="project" value="InterPro"/>
</dbReference>
<keyword evidence="2" id="KW-0325">Glycoprotein</keyword>
<accession>A0AAD5DW74</accession>
<evidence type="ECO:0000256" key="1">
    <source>
        <dbReference type="ARBA" id="ARBA00005679"/>
    </source>
</evidence>
<gene>
    <name evidence="3" type="ORF">COHA_000870</name>
</gene>
<dbReference type="AlphaFoldDB" id="A0AAD5DW74"/>
<reference evidence="3" key="1">
    <citation type="submission" date="2020-11" db="EMBL/GenBank/DDBJ databases">
        <title>Chlorella ohadii genome sequencing and assembly.</title>
        <authorList>
            <person name="Murik O."/>
            <person name="Treves H."/>
            <person name="Kedem I."/>
            <person name="Shotland Y."/>
            <person name="Kaplan A."/>
        </authorList>
    </citation>
    <scope>NUCLEOTIDE SEQUENCE</scope>
    <source>
        <strain evidence="3">1</strain>
    </source>
</reference>
<name>A0AAD5DW74_9CHLO</name>
<dbReference type="Pfam" id="PF03227">
    <property type="entry name" value="GILT"/>
    <property type="match status" value="1"/>
</dbReference>